<reference evidence="2" key="1">
    <citation type="journal article" date="2023" name="G3 (Bethesda)">
        <title>Genome assembly and association tests identify interacting loci associated with vigor, precocity, and sex in interspecific pistachio rootstocks.</title>
        <authorList>
            <person name="Palmer W."/>
            <person name="Jacygrad E."/>
            <person name="Sagayaradj S."/>
            <person name="Cavanaugh K."/>
            <person name="Han R."/>
            <person name="Bertier L."/>
            <person name="Beede B."/>
            <person name="Kafkas S."/>
            <person name="Golino D."/>
            <person name="Preece J."/>
            <person name="Michelmore R."/>
        </authorList>
    </citation>
    <scope>NUCLEOTIDE SEQUENCE [LARGE SCALE GENOMIC DNA]</scope>
</reference>
<dbReference type="Proteomes" id="UP001163603">
    <property type="component" value="Chromosome 10"/>
</dbReference>
<proteinExistence type="predicted"/>
<evidence type="ECO:0000313" key="2">
    <source>
        <dbReference type="Proteomes" id="UP001163603"/>
    </source>
</evidence>
<dbReference type="EMBL" id="CM047745">
    <property type="protein sequence ID" value="KAJ0024602.1"/>
    <property type="molecule type" value="Genomic_DNA"/>
</dbReference>
<organism evidence="1 2">
    <name type="scientific">Pistacia integerrima</name>
    <dbReference type="NCBI Taxonomy" id="434235"/>
    <lineage>
        <taxon>Eukaryota</taxon>
        <taxon>Viridiplantae</taxon>
        <taxon>Streptophyta</taxon>
        <taxon>Embryophyta</taxon>
        <taxon>Tracheophyta</taxon>
        <taxon>Spermatophyta</taxon>
        <taxon>Magnoliopsida</taxon>
        <taxon>eudicotyledons</taxon>
        <taxon>Gunneridae</taxon>
        <taxon>Pentapetalae</taxon>
        <taxon>rosids</taxon>
        <taxon>malvids</taxon>
        <taxon>Sapindales</taxon>
        <taxon>Anacardiaceae</taxon>
        <taxon>Pistacia</taxon>
    </lineage>
</organism>
<comment type="caution">
    <text evidence="1">The sequence shown here is derived from an EMBL/GenBank/DDBJ whole genome shotgun (WGS) entry which is preliminary data.</text>
</comment>
<keyword evidence="2" id="KW-1185">Reference proteome</keyword>
<sequence>MPSLPLSYWTYALATAVYLINRVPTPTLNLFSPYEFFFRTTPNYSKLKIFGCLCYPWCRPYATNKLDNRSKLCIFLGYSLTQSAYYCLDPSISKICP</sequence>
<gene>
    <name evidence="1" type="ORF">Pint_07577</name>
</gene>
<protein>
    <submittedName>
        <fullName evidence="1">Uncharacterized protein</fullName>
    </submittedName>
</protein>
<accession>A0ACC0XVI3</accession>
<name>A0ACC0XVI3_9ROSI</name>
<evidence type="ECO:0000313" key="1">
    <source>
        <dbReference type="EMBL" id="KAJ0024602.1"/>
    </source>
</evidence>